<keyword evidence="2" id="KW-1185">Reference proteome</keyword>
<dbReference type="RefSeq" id="WP_251874990.1">
    <property type="nucleotide sequence ID" value="NZ_CP098755.1"/>
</dbReference>
<dbReference type="Proteomes" id="UP001056500">
    <property type="component" value="Chromosome"/>
</dbReference>
<gene>
    <name evidence="1" type="ORF">NDK47_11715</name>
</gene>
<organism evidence="1 2">
    <name type="scientific">Brevibacillus ruminantium</name>
    <dbReference type="NCBI Taxonomy" id="2950604"/>
    <lineage>
        <taxon>Bacteria</taxon>
        <taxon>Bacillati</taxon>
        <taxon>Bacillota</taxon>
        <taxon>Bacilli</taxon>
        <taxon>Bacillales</taxon>
        <taxon>Paenibacillaceae</taxon>
        <taxon>Brevibacillus</taxon>
    </lineage>
</organism>
<sequence length="163" mass="18754">MITGYRYRKWLLSLLACIFLFGVITGCSSEGDETPTGTAIEVGEHIKQAVNLEEMKQGDMAKLQKLYHIAPEAVEDFILFTSSSNVRAEELLVLKVKDLNQVDDVKENVQKRIEAQTLKFRDYRPEEYQLMEKHVWKVNGKFVLFVVSKNAEQIEHAFDEALQ</sequence>
<proteinExistence type="predicted"/>
<dbReference type="InterPro" id="IPR025648">
    <property type="entry name" value="DUF4358"/>
</dbReference>
<protein>
    <submittedName>
        <fullName evidence="1">DUF4358 domain-containing protein</fullName>
    </submittedName>
</protein>
<dbReference type="Pfam" id="PF14270">
    <property type="entry name" value="DUF4358"/>
    <property type="match status" value="1"/>
</dbReference>
<reference evidence="1" key="1">
    <citation type="submission" date="2022-06" db="EMBL/GenBank/DDBJ databases">
        <title>Genome sequencing of Brevibacillus sp. BB3-R1.</title>
        <authorList>
            <person name="Heo J."/>
            <person name="Lee D."/>
            <person name="Won M."/>
            <person name="Han B.-H."/>
            <person name="Hong S.-B."/>
            <person name="Kwon S.-W."/>
        </authorList>
    </citation>
    <scope>NUCLEOTIDE SEQUENCE</scope>
    <source>
        <strain evidence="1">BB3-R1</strain>
    </source>
</reference>
<accession>A0ABY4WLD2</accession>
<dbReference type="EMBL" id="CP098755">
    <property type="protein sequence ID" value="USG67897.1"/>
    <property type="molecule type" value="Genomic_DNA"/>
</dbReference>
<evidence type="ECO:0000313" key="2">
    <source>
        <dbReference type="Proteomes" id="UP001056500"/>
    </source>
</evidence>
<evidence type="ECO:0000313" key="1">
    <source>
        <dbReference type="EMBL" id="USG67897.1"/>
    </source>
</evidence>
<name>A0ABY4WLD2_9BACL</name>
<dbReference type="PROSITE" id="PS51257">
    <property type="entry name" value="PROKAR_LIPOPROTEIN"/>
    <property type="match status" value="1"/>
</dbReference>